<comment type="caution">
    <text evidence="1">The sequence shown here is derived from an EMBL/GenBank/DDBJ whole genome shotgun (WGS) entry which is preliminary data.</text>
</comment>
<protein>
    <submittedName>
        <fullName evidence="1">P-loop containing nucleoside triphosphate hydrolase protein</fullName>
    </submittedName>
</protein>
<gene>
    <name evidence="1" type="ORF">V1517DRAFT_282802</name>
</gene>
<dbReference type="Proteomes" id="UP001489719">
    <property type="component" value="Unassembled WGS sequence"/>
</dbReference>
<evidence type="ECO:0000313" key="2">
    <source>
        <dbReference type="Proteomes" id="UP001489719"/>
    </source>
</evidence>
<keyword evidence="2" id="KW-1185">Reference proteome</keyword>
<proteinExistence type="predicted"/>
<organism evidence="1 2">
    <name type="scientific">Lipomyces orientalis</name>
    <dbReference type="NCBI Taxonomy" id="1233043"/>
    <lineage>
        <taxon>Eukaryota</taxon>
        <taxon>Fungi</taxon>
        <taxon>Dikarya</taxon>
        <taxon>Ascomycota</taxon>
        <taxon>Saccharomycotina</taxon>
        <taxon>Lipomycetes</taxon>
        <taxon>Lipomycetales</taxon>
        <taxon>Lipomycetaceae</taxon>
        <taxon>Lipomyces</taxon>
    </lineage>
</organism>
<name>A0ACC3TCI5_9ASCO</name>
<reference evidence="2" key="1">
    <citation type="journal article" date="2024" name="Front. Bioeng. Biotechnol.">
        <title>Genome-scale model development and genomic sequencing of the oleaginous clade Lipomyces.</title>
        <authorList>
            <person name="Czajka J.J."/>
            <person name="Han Y."/>
            <person name="Kim J."/>
            <person name="Mondo S.J."/>
            <person name="Hofstad B.A."/>
            <person name="Robles A."/>
            <person name="Haridas S."/>
            <person name="Riley R."/>
            <person name="LaButti K."/>
            <person name="Pangilinan J."/>
            <person name="Andreopoulos W."/>
            <person name="Lipzen A."/>
            <person name="Yan J."/>
            <person name="Wang M."/>
            <person name="Ng V."/>
            <person name="Grigoriev I.V."/>
            <person name="Spatafora J.W."/>
            <person name="Magnuson J.K."/>
            <person name="Baker S.E."/>
            <person name="Pomraning K.R."/>
        </authorList>
    </citation>
    <scope>NUCLEOTIDE SEQUENCE [LARGE SCALE GENOMIC DNA]</scope>
    <source>
        <strain evidence="2">CBS 10300</strain>
    </source>
</reference>
<evidence type="ECO:0000313" key="1">
    <source>
        <dbReference type="EMBL" id="KAK9318875.1"/>
    </source>
</evidence>
<keyword evidence="1" id="KW-0378">Hydrolase</keyword>
<accession>A0ACC3TCI5</accession>
<sequence>MVISVTLRALLRSQAATISSKAPIARPRGLAPKTWIWRCSSTEASTAKPDEEKLPGRFDAVPNLSKHILRSISQNLRFTTMTEVQQRILPYLLADETKGTSALVQAKTGTGKTVAFMIPVIQRVSEILSEREDLERRSRKPLALVISPTRELAYQIRDEAQKLCSIFPLVERPVIKAVVGGVSRRWEEEKVFQKQGVDILVATPGRLLDYLQEDPKRFRNLQIKVYDEADRLLDQGFAREISDIRSRLERVAKVKQMLMFSATVAKDVVGIAEQELGKNYKLVRTTSKDDVPTHFSVPQSLVLVDKLSDHFEPLVSMLRAHVAEARNGSQFKAVVFLRTGKEVDHYHFLLYHILRNYDIPVIPISSRLSQTARSKNLGKFKAAPTSILVASDVVARGVDVKDITHVFQVGRAMSTEQYIHRVGRTGRAGKSGKGILILSEKERDFYRKLKSLQIKFSDEYKYTPDPALTAEISEVAKRELEWWQKRRREDRLRQLEEKYEAHKRGPKVRQALKIRHSAEIFSKDIDVVSTVISQFGFYRGVISKRDLPSRDMLREVMAGIGHLGLDPNEKPTIDRQTSMTLKSKLALTDREVREFFVEEKFSRKDKLSL</sequence>
<dbReference type="EMBL" id="MU970278">
    <property type="protein sequence ID" value="KAK9318875.1"/>
    <property type="molecule type" value="Genomic_DNA"/>
</dbReference>